<comment type="caution">
    <text evidence="1">The sequence shown here is derived from an EMBL/GenBank/DDBJ whole genome shotgun (WGS) entry which is preliminary data.</text>
</comment>
<dbReference type="Proteomes" id="UP000821845">
    <property type="component" value="Chromosome 6"/>
</dbReference>
<dbReference type="EMBL" id="CM023486">
    <property type="protein sequence ID" value="KAH6929416.1"/>
    <property type="molecule type" value="Genomic_DNA"/>
</dbReference>
<accession>A0ACB7S396</accession>
<keyword evidence="2" id="KW-1185">Reference proteome</keyword>
<evidence type="ECO:0000313" key="1">
    <source>
        <dbReference type="EMBL" id="KAH6929416.1"/>
    </source>
</evidence>
<proteinExistence type="predicted"/>
<organism evidence="1 2">
    <name type="scientific">Hyalomma asiaticum</name>
    <name type="common">Tick</name>
    <dbReference type="NCBI Taxonomy" id="266040"/>
    <lineage>
        <taxon>Eukaryota</taxon>
        <taxon>Metazoa</taxon>
        <taxon>Ecdysozoa</taxon>
        <taxon>Arthropoda</taxon>
        <taxon>Chelicerata</taxon>
        <taxon>Arachnida</taxon>
        <taxon>Acari</taxon>
        <taxon>Parasitiformes</taxon>
        <taxon>Ixodida</taxon>
        <taxon>Ixodoidea</taxon>
        <taxon>Ixodidae</taxon>
        <taxon>Hyalomminae</taxon>
        <taxon>Hyalomma</taxon>
    </lineage>
</organism>
<gene>
    <name evidence="1" type="ORF">HPB50_027463</name>
</gene>
<reference evidence="1" key="1">
    <citation type="submission" date="2020-05" db="EMBL/GenBank/DDBJ databases">
        <title>Large-scale comparative analyses of tick genomes elucidate their genetic diversity and vector capacities.</title>
        <authorList>
            <person name="Jia N."/>
            <person name="Wang J."/>
            <person name="Shi W."/>
            <person name="Du L."/>
            <person name="Sun Y."/>
            <person name="Zhan W."/>
            <person name="Jiang J."/>
            <person name="Wang Q."/>
            <person name="Zhang B."/>
            <person name="Ji P."/>
            <person name="Sakyi L.B."/>
            <person name="Cui X."/>
            <person name="Yuan T."/>
            <person name="Jiang B."/>
            <person name="Yang W."/>
            <person name="Lam T.T.-Y."/>
            <person name="Chang Q."/>
            <person name="Ding S."/>
            <person name="Wang X."/>
            <person name="Zhu J."/>
            <person name="Ruan X."/>
            <person name="Zhao L."/>
            <person name="Wei J."/>
            <person name="Que T."/>
            <person name="Du C."/>
            <person name="Cheng J."/>
            <person name="Dai P."/>
            <person name="Han X."/>
            <person name="Huang E."/>
            <person name="Gao Y."/>
            <person name="Liu J."/>
            <person name="Shao H."/>
            <person name="Ye R."/>
            <person name="Li L."/>
            <person name="Wei W."/>
            <person name="Wang X."/>
            <person name="Wang C."/>
            <person name="Yang T."/>
            <person name="Huo Q."/>
            <person name="Li W."/>
            <person name="Guo W."/>
            <person name="Chen H."/>
            <person name="Zhou L."/>
            <person name="Ni X."/>
            <person name="Tian J."/>
            <person name="Zhou Y."/>
            <person name="Sheng Y."/>
            <person name="Liu T."/>
            <person name="Pan Y."/>
            <person name="Xia L."/>
            <person name="Li J."/>
            <person name="Zhao F."/>
            <person name="Cao W."/>
        </authorList>
    </citation>
    <scope>NUCLEOTIDE SEQUENCE</scope>
    <source>
        <strain evidence="1">Hyas-2018</strain>
    </source>
</reference>
<name>A0ACB7S396_HYAAI</name>
<sequence>MHIVSARLQEAAGQRFHAAANAPGVFATSNLQSLRIASPVDARDQSWHKVLDLRFVTCRLKAIHCACAKSGPQRARS</sequence>
<protein>
    <submittedName>
        <fullName evidence="1">Uncharacterized protein</fullName>
    </submittedName>
</protein>
<evidence type="ECO:0000313" key="2">
    <source>
        <dbReference type="Proteomes" id="UP000821845"/>
    </source>
</evidence>